<name>A0A6L9QX89_9ACTN</name>
<evidence type="ECO:0000313" key="2">
    <source>
        <dbReference type="EMBL" id="NEA28534.1"/>
    </source>
</evidence>
<feature type="region of interest" description="Disordered" evidence="1">
    <location>
        <begin position="1"/>
        <end position="71"/>
    </location>
</feature>
<feature type="compositionally biased region" description="Pro residues" evidence="1">
    <location>
        <begin position="148"/>
        <end position="160"/>
    </location>
</feature>
<dbReference type="Proteomes" id="UP000475532">
    <property type="component" value="Unassembled WGS sequence"/>
</dbReference>
<organism evidence="2 3">
    <name type="scientific">Actinomadura bangladeshensis</name>
    <dbReference type="NCBI Taxonomy" id="453573"/>
    <lineage>
        <taxon>Bacteria</taxon>
        <taxon>Bacillati</taxon>
        <taxon>Actinomycetota</taxon>
        <taxon>Actinomycetes</taxon>
        <taxon>Streptosporangiales</taxon>
        <taxon>Thermomonosporaceae</taxon>
        <taxon>Actinomadura</taxon>
    </lineage>
</organism>
<reference evidence="2 3" key="1">
    <citation type="submission" date="2020-01" db="EMBL/GenBank/DDBJ databases">
        <title>Insect and environment-associated Actinomycetes.</title>
        <authorList>
            <person name="Currrie C."/>
            <person name="Chevrette M."/>
            <person name="Carlson C."/>
            <person name="Stubbendieck R."/>
            <person name="Wendt-Pienkowski E."/>
        </authorList>
    </citation>
    <scope>NUCLEOTIDE SEQUENCE [LARGE SCALE GENOMIC DNA]</scope>
    <source>
        <strain evidence="2 3">SID10258</strain>
    </source>
</reference>
<sequence>MTAWDLLDDDPEPVPEPPKKKTSPSTWASLDDDEAGQFDDPQPSTARSTWLSLDDDEPEPQATAPAPELTASVLTDGEVLWARADGQSVTLGSGRPLHVPAGVPDGVSGWRRVRILDAATLRAEVLVFPVEQPAVGVADEPVALFADEPPPGPPRRPPGFPAGEGGDLTAAF</sequence>
<evidence type="ECO:0000256" key="1">
    <source>
        <dbReference type="SAM" id="MobiDB-lite"/>
    </source>
</evidence>
<evidence type="ECO:0000313" key="3">
    <source>
        <dbReference type="Proteomes" id="UP000475532"/>
    </source>
</evidence>
<accession>A0A6L9QX89</accession>
<feature type="compositionally biased region" description="Polar residues" evidence="1">
    <location>
        <begin position="42"/>
        <end position="51"/>
    </location>
</feature>
<gene>
    <name evidence="2" type="ORF">G3I70_39460</name>
</gene>
<dbReference type="RefSeq" id="WP_203597445.1">
    <property type="nucleotide sequence ID" value="NZ_JAAGLI010001060.1"/>
</dbReference>
<feature type="region of interest" description="Disordered" evidence="1">
    <location>
        <begin position="144"/>
        <end position="172"/>
    </location>
</feature>
<feature type="compositionally biased region" description="Acidic residues" evidence="1">
    <location>
        <begin position="1"/>
        <end position="13"/>
    </location>
</feature>
<proteinExistence type="predicted"/>
<comment type="caution">
    <text evidence="2">The sequence shown here is derived from an EMBL/GenBank/DDBJ whole genome shotgun (WGS) entry which is preliminary data.</text>
</comment>
<dbReference type="AlphaFoldDB" id="A0A6L9QX89"/>
<dbReference type="EMBL" id="JAAGLI010001060">
    <property type="protein sequence ID" value="NEA28534.1"/>
    <property type="molecule type" value="Genomic_DNA"/>
</dbReference>
<protein>
    <submittedName>
        <fullName evidence="2">Uncharacterized protein</fullName>
    </submittedName>
</protein>
<feature type="non-terminal residue" evidence="2">
    <location>
        <position position="172"/>
    </location>
</feature>